<evidence type="ECO:0000313" key="3">
    <source>
        <dbReference type="EMBL" id="GHA06510.1"/>
    </source>
</evidence>
<keyword evidence="2" id="KW-0732">Signal</keyword>
<evidence type="ECO:0000256" key="2">
    <source>
        <dbReference type="SAM" id="SignalP"/>
    </source>
</evidence>
<feature type="region of interest" description="Disordered" evidence="1">
    <location>
        <begin position="25"/>
        <end position="61"/>
    </location>
</feature>
<dbReference type="EMBL" id="BMXA01000002">
    <property type="protein sequence ID" value="GHA06510.1"/>
    <property type="molecule type" value="Genomic_DNA"/>
</dbReference>
<feature type="signal peptide" evidence="2">
    <location>
        <begin position="1"/>
        <end position="18"/>
    </location>
</feature>
<feature type="compositionally biased region" description="Basic and acidic residues" evidence="1">
    <location>
        <begin position="25"/>
        <end position="35"/>
    </location>
</feature>
<keyword evidence="4" id="KW-1185">Reference proteome</keyword>
<feature type="compositionally biased region" description="Acidic residues" evidence="1">
    <location>
        <begin position="36"/>
        <end position="61"/>
    </location>
</feature>
<protein>
    <submittedName>
        <fullName evidence="3">Uncharacterized protein</fullName>
    </submittedName>
</protein>
<proteinExistence type="predicted"/>
<evidence type="ECO:0000256" key="1">
    <source>
        <dbReference type="SAM" id="MobiDB-lite"/>
    </source>
</evidence>
<dbReference type="RefSeq" id="WP_189399512.1">
    <property type="nucleotide sequence ID" value="NZ_BMXA01000002.1"/>
</dbReference>
<sequence>MKTLNLKLLLLLSLVAGMATLTGCEEKGPMEKAGESIDEAVDDAGDAVEDAADDVEDATNN</sequence>
<name>A0A918RPV5_9GAMM</name>
<reference evidence="3" key="2">
    <citation type="submission" date="2020-09" db="EMBL/GenBank/DDBJ databases">
        <authorList>
            <person name="Sun Q."/>
            <person name="Kim S."/>
        </authorList>
    </citation>
    <scope>NUCLEOTIDE SEQUENCE</scope>
    <source>
        <strain evidence="3">KCTC 12711</strain>
    </source>
</reference>
<dbReference type="AlphaFoldDB" id="A0A918RPV5"/>
<organism evidence="3 4">
    <name type="scientific">Arenicella chitinivorans</name>
    <dbReference type="NCBI Taxonomy" id="1329800"/>
    <lineage>
        <taxon>Bacteria</taxon>
        <taxon>Pseudomonadati</taxon>
        <taxon>Pseudomonadota</taxon>
        <taxon>Gammaproteobacteria</taxon>
        <taxon>Arenicellales</taxon>
        <taxon>Arenicellaceae</taxon>
        <taxon>Arenicella</taxon>
    </lineage>
</organism>
<dbReference type="Proteomes" id="UP000614811">
    <property type="component" value="Unassembled WGS sequence"/>
</dbReference>
<feature type="chain" id="PRO_5036862279" evidence="2">
    <location>
        <begin position="19"/>
        <end position="61"/>
    </location>
</feature>
<gene>
    <name evidence="3" type="ORF">GCM10008090_15230</name>
</gene>
<reference evidence="3" key="1">
    <citation type="journal article" date="2014" name="Int. J. Syst. Evol. Microbiol.">
        <title>Complete genome sequence of Corynebacterium casei LMG S-19264T (=DSM 44701T), isolated from a smear-ripened cheese.</title>
        <authorList>
            <consortium name="US DOE Joint Genome Institute (JGI-PGF)"/>
            <person name="Walter F."/>
            <person name="Albersmeier A."/>
            <person name="Kalinowski J."/>
            <person name="Ruckert C."/>
        </authorList>
    </citation>
    <scope>NUCLEOTIDE SEQUENCE</scope>
    <source>
        <strain evidence="3">KCTC 12711</strain>
    </source>
</reference>
<dbReference type="PROSITE" id="PS51257">
    <property type="entry name" value="PROKAR_LIPOPROTEIN"/>
    <property type="match status" value="1"/>
</dbReference>
<accession>A0A918RPV5</accession>
<evidence type="ECO:0000313" key="4">
    <source>
        <dbReference type="Proteomes" id="UP000614811"/>
    </source>
</evidence>
<comment type="caution">
    <text evidence="3">The sequence shown here is derived from an EMBL/GenBank/DDBJ whole genome shotgun (WGS) entry which is preliminary data.</text>
</comment>